<keyword evidence="2 6" id="KW-0689">Ribosomal protein</keyword>
<dbReference type="GO" id="GO:0019843">
    <property type="term" value="F:rRNA binding"/>
    <property type="evidence" value="ECO:0007669"/>
    <property type="project" value="InterPro"/>
</dbReference>
<dbReference type="Pfam" id="PF00453">
    <property type="entry name" value="Ribosomal_L20"/>
    <property type="match status" value="1"/>
</dbReference>
<evidence type="ECO:0000256" key="5">
    <source>
        <dbReference type="ARBA" id="ARBA00076245"/>
    </source>
</evidence>
<comment type="similarity">
    <text evidence="1 6">Belongs to the bacterial ribosomal protein bL20 family.</text>
</comment>
<name>A0A8J2S0W4_9CRUS</name>
<dbReference type="Gene3D" id="1.10.1900.20">
    <property type="entry name" value="Ribosomal protein L20"/>
    <property type="match status" value="1"/>
</dbReference>
<dbReference type="InterPro" id="IPR005813">
    <property type="entry name" value="Ribosomal_bL20"/>
</dbReference>
<evidence type="ECO:0000313" key="8">
    <source>
        <dbReference type="Proteomes" id="UP000789390"/>
    </source>
</evidence>
<dbReference type="Proteomes" id="UP000789390">
    <property type="component" value="Unassembled WGS sequence"/>
</dbReference>
<evidence type="ECO:0000313" key="7">
    <source>
        <dbReference type="EMBL" id="CAH0107111.1"/>
    </source>
</evidence>
<dbReference type="AlphaFoldDB" id="A0A8J2S0W4"/>
<dbReference type="EMBL" id="CAKKLH010000257">
    <property type="protein sequence ID" value="CAH0107111.1"/>
    <property type="molecule type" value="Genomic_DNA"/>
</dbReference>
<dbReference type="PANTHER" id="PTHR10986">
    <property type="entry name" value="39S RIBOSOMAL PROTEIN L20"/>
    <property type="match status" value="1"/>
</dbReference>
<dbReference type="NCBIfam" id="TIGR01032">
    <property type="entry name" value="rplT_bact"/>
    <property type="match status" value="1"/>
</dbReference>
<evidence type="ECO:0000256" key="2">
    <source>
        <dbReference type="ARBA" id="ARBA00022980"/>
    </source>
</evidence>
<protein>
    <recommendedName>
        <fullName evidence="4">Large ribosomal subunit protein bL20m</fullName>
    </recommendedName>
    <alternativeName>
        <fullName evidence="5">39S ribosomal protein L20, mitochondrial</fullName>
    </alternativeName>
</protein>
<dbReference type="FunFam" id="1.10.1900.20:FF:000001">
    <property type="entry name" value="50S ribosomal protein L20"/>
    <property type="match status" value="1"/>
</dbReference>
<dbReference type="OrthoDB" id="10251781at2759"/>
<dbReference type="GO" id="GO:0006412">
    <property type="term" value="P:translation"/>
    <property type="evidence" value="ECO:0007669"/>
    <property type="project" value="InterPro"/>
</dbReference>
<dbReference type="GO" id="GO:0003735">
    <property type="term" value="F:structural constituent of ribosome"/>
    <property type="evidence" value="ECO:0007669"/>
    <property type="project" value="InterPro"/>
</dbReference>
<dbReference type="SUPFAM" id="SSF74731">
    <property type="entry name" value="Ribosomal protein L20"/>
    <property type="match status" value="1"/>
</dbReference>
<proteinExistence type="inferred from homology"/>
<keyword evidence="3 6" id="KW-0687">Ribonucleoprotein</keyword>
<accession>A0A8J2S0W4</accession>
<keyword evidence="8" id="KW-1185">Reference proteome</keyword>
<dbReference type="GO" id="GO:0005840">
    <property type="term" value="C:ribosome"/>
    <property type="evidence" value="ECO:0007669"/>
    <property type="project" value="UniProtKB-KW"/>
</dbReference>
<gene>
    <name evidence="7" type="ORF">DGAL_LOCUS10399</name>
</gene>
<comment type="caution">
    <text evidence="7">The sequence shown here is derived from an EMBL/GenBank/DDBJ whole genome shotgun (WGS) entry which is preliminary data.</text>
</comment>
<dbReference type="Gene3D" id="6.10.160.10">
    <property type="match status" value="1"/>
</dbReference>
<evidence type="ECO:0000256" key="6">
    <source>
        <dbReference type="RuleBase" id="RU000561"/>
    </source>
</evidence>
<reference evidence="7" key="1">
    <citation type="submission" date="2021-11" db="EMBL/GenBank/DDBJ databases">
        <authorList>
            <person name="Schell T."/>
        </authorList>
    </citation>
    <scope>NUCLEOTIDE SEQUENCE</scope>
    <source>
        <strain evidence="7">M5</strain>
    </source>
</reference>
<evidence type="ECO:0000256" key="4">
    <source>
        <dbReference type="ARBA" id="ARBA00072767"/>
    </source>
</evidence>
<dbReference type="InterPro" id="IPR035566">
    <property type="entry name" value="Ribosomal_protein_bL20_C"/>
</dbReference>
<evidence type="ECO:0000256" key="1">
    <source>
        <dbReference type="ARBA" id="ARBA00007698"/>
    </source>
</evidence>
<organism evidence="7 8">
    <name type="scientific">Daphnia galeata</name>
    <dbReference type="NCBI Taxonomy" id="27404"/>
    <lineage>
        <taxon>Eukaryota</taxon>
        <taxon>Metazoa</taxon>
        <taxon>Ecdysozoa</taxon>
        <taxon>Arthropoda</taxon>
        <taxon>Crustacea</taxon>
        <taxon>Branchiopoda</taxon>
        <taxon>Diplostraca</taxon>
        <taxon>Cladocera</taxon>
        <taxon>Anomopoda</taxon>
        <taxon>Daphniidae</taxon>
        <taxon>Daphnia</taxon>
    </lineage>
</organism>
<dbReference type="PRINTS" id="PR00062">
    <property type="entry name" value="RIBOSOMALL20"/>
</dbReference>
<evidence type="ECO:0000256" key="3">
    <source>
        <dbReference type="ARBA" id="ARBA00023274"/>
    </source>
</evidence>
<sequence length="115" mass="13646">MLITRVVCNRATKPDNFWKRRRVFKLTAHYYGRKRNCYSIAIKYLHRALAYVRKSRQLKKRDAIELWQQRISAGCRELGSSYEVLVRGMARCQIALDKKTLANLAIWEPRTFSSH</sequence>
<dbReference type="GO" id="GO:1990904">
    <property type="term" value="C:ribonucleoprotein complex"/>
    <property type="evidence" value="ECO:0007669"/>
    <property type="project" value="UniProtKB-KW"/>
</dbReference>